<keyword evidence="2" id="KW-1185">Reference proteome</keyword>
<feature type="non-terminal residue" evidence="1">
    <location>
        <position position="1"/>
    </location>
</feature>
<sequence>YNYVALVKASPSLLLTIAKRTQQTKSKFMAAVQTQKETEAIAAALRIQGCADDTKLAEDSERKVTDVLLNSQGCKHGSNHAIQYE</sequence>
<evidence type="ECO:0000313" key="2">
    <source>
        <dbReference type="Proteomes" id="UP000789572"/>
    </source>
</evidence>
<feature type="non-terminal residue" evidence="1">
    <location>
        <position position="85"/>
    </location>
</feature>
<gene>
    <name evidence="1" type="ORF">POCULU_LOCUS10109</name>
</gene>
<organism evidence="1 2">
    <name type="scientific">Paraglomus occultum</name>
    <dbReference type="NCBI Taxonomy" id="144539"/>
    <lineage>
        <taxon>Eukaryota</taxon>
        <taxon>Fungi</taxon>
        <taxon>Fungi incertae sedis</taxon>
        <taxon>Mucoromycota</taxon>
        <taxon>Glomeromycotina</taxon>
        <taxon>Glomeromycetes</taxon>
        <taxon>Paraglomerales</taxon>
        <taxon>Paraglomeraceae</taxon>
        <taxon>Paraglomus</taxon>
    </lineage>
</organism>
<accession>A0A9N9H7B2</accession>
<dbReference type="AlphaFoldDB" id="A0A9N9H7B2"/>
<reference evidence="1" key="1">
    <citation type="submission" date="2021-06" db="EMBL/GenBank/DDBJ databases">
        <authorList>
            <person name="Kallberg Y."/>
            <person name="Tangrot J."/>
            <person name="Rosling A."/>
        </authorList>
    </citation>
    <scope>NUCLEOTIDE SEQUENCE</scope>
    <source>
        <strain evidence="1">IA702</strain>
    </source>
</reference>
<proteinExistence type="predicted"/>
<dbReference type="Proteomes" id="UP000789572">
    <property type="component" value="Unassembled WGS sequence"/>
</dbReference>
<comment type="caution">
    <text evidence="1">The sequence shown here is derived from an EMBL/GenBank/DDBJ whole genome shotgun (WGS) entry which is preliminary data.</text>
</comment>
<dbReference type="EMBL" id="CAJVPJ010004639">
    <property type="protein sequence ID" value="CAG8654154.1"/>
    <property type="molecule type" value="Genomic_DNA"/>
</dbReference>
<name>A0A9N9H7B2_9GLOM</name>
<evidence type="ECO:0000313" key="1">
    <source>
        <dbReference type="EMBL" id="CAG8654154.1"/>
    </source>
</evidence>
<protein>
    <submittedName>
        <fullName evidence="1">1352_t:CDS:1</fullName>
    </submittedName>
</protein>